<dbReference type="Proteomes" id="UP001516620">
    <property type="component" value="Unassembled WGS sequence"/>
</dbReference>
<comment type="caution">
    <text evidence="2">The sequence shown here is derived from an EMBL/GenBank/DDBJ whole genome shotgun (WGS) entry which is preliminary data.</text>
</comment>
<protein>
    <submittedName>
        <fullName evidence="2">DinB family protein</fullName>
    </submittedName>
</protein>
<feature type="domain" description="DinB-like" evidence="1">
    <location>
        <begin position="42"/>
        <end position="149"/>
    </location>
</feature>
<sequence>MSYKSILIDQLNACYNDKSWFIPLHEILIDLDATQAAGENESEQSIWSIVNHLIYWNEKWLERYNDEHVELDSSINNEDTFYLNRDAINDVEWKNTLQRLETVFHSWNRALEESDDLKLTKEIPSYFYAPWWGVVSNLCIHNAYHIGQIMLLKKQLRSIG</sequence>
<name>A0ABS2H3F1_9BACL</name>
<dbReference type="RefSeq" id="WP_193417421.1">
    <property type="nucleotide sequence ID" value="NZ_JADCNN020000007.1"/>
</dbReference>
<dbReference type="InterPro" id="IPR024775">
    <property type="entry name" value="DinB-like"/>
</dbReference>
<dbReference type="Gene3D" id="1.20.120.450">
    <property type="entry name" value="dinb family like domain"/>
    <property type="match status" value="1"/>
</dbReference>
<proteinExistence type="predicted"/>
<evidence type="ECO:0000313" key="2">
    <source>
        <dbReference type="EMBL" id="MBM6996010.1"/>
    </source>
</evidence>
<evidence type="ECO:0000313" key="3">
    <source>
        <dbReference type="Proteomes" id="UP001516620"/>
    </source>
</evidence>
<dbReference type="EMBL" id="JADCNN020000007">
    <property type="protein sequence ID" value="MBM6996010.1"/>
    <property type="molecule type" value="Genomic_DNA"/>
</dbReference>
<dbReference type="SUPFAM" id="SSF109854">
    <property type="entry name" value="DinB/YfiT-like putative metalloenzymes"/>
    <property type="match status" value="1"/>
</dbReference>
<evidence type="ECO:0000259" key="1">
    <source>
        <dbReference type="Pfam" id="PF12867"/>
    </source>
</evidence>
<keyword evidence="3" id="KW-1185">Reference proteome</keyword>
<gene>
    <name evidence="2" type="ORF">IM700_010170</name>
</gene>
<dbReference type="Pfam" id="PF12867">
    <property type="entry name" value="DinB_2"/>
    <property type="match status" value="1"/>
</dbReference>
<organism evidence="2 3">
    <name type="scientific">Paenibacillus rhizolycopersici</name>
    <dbReference type="NCBI Taxonomy" id="2780073"/>
    <lineage>
        <taxon>Bacteria</taxon>
        <taxon>Bacillati</taxon>
        <taxon>Bacillota</taxon>
        <taxon>Bacilli</taxon>
        <taxon>Bacillales</taxon>
        <taxon>Paenibacillaceae</taxon>
        <taxon>Paenibacillus</taxon>
    </lineage>
</organism>
<accession>A0ABS2H3F1</accession>
<reference evidence="2 3" key="1">
    <citation type="submission" date="2021-01" db="EMBL/GenBank/DDBJ databases">
        <title>Paenibacillus sp.nov. isolated from the rhizosphere soil of tomato plant.</title>
        <authorList>
            <person name="Thin K.K."/>
            <person name="Zhang X."/>
            <person name="He S."/>
        </authorList>
    </citation>
    <scope>NUCLEOTIDE SEQUENCE [LARGE SCALE GENOMIC DNA]</scope>
    <source>
        <strain evidence="2 3">DXFW5</strain>
    </source>
</reference>
<dbReference type="InterPro" id="IPR034660">
    <property type="entry name" value="DinB/YfiT-like"/>
</dbReference>